<keyword evidence="3" id="KW-1185">Reference proteome</keyword>
<organism evidence="2 3">
    <name type="scientific">Lujinxingia litoralis</name>
    <dbReference type="NCBI Taxonomy" id="2211119"/>
    <lineage>
        <taxon>Bacteria</taxon>
        <taxon>Deltaproteobacteria</taxon>
        <taxon>Bradymonadales</taxon>
        <taxon>Lujinxingiaceae</taxon>
        <taxon>Lujinxingia</taxon>
    </lineage>
</organism>
<feature type="region of interest" description="Disordered" evidence="1">
    <location>
        <begin position="50"/>
        <end position="75"/>
    </location>
</feature>
<comment type="caution">
    <text evidence="2">The sequence shown here is derived from an EMBL/GenBank/DDBJ whole genome shotgun (WGS) entry which is preliminary data.</text>
</comment>
<reference evidence="2 3" key="1">
    <citation type="submission" date="2018-05" db="EMBL/GenBank/DDBJ databases">
        <title>Lujinxingia marina gen. nov. sp. nov., a new facultative anaerobic member of the class Deltaproteobacteria, and proposal of Lujinxingaceae fam. nov.</title>
        <authorList>
            <person name="Li C.-M."/>
        </authorList>
    </citation>
    <scope>NUCLEOTIDE SEQUENCE [LARGE SCALE GENOMIC DNA]</scope>
    <source>
        <strain evidence="2 3">B210</strain>
    </source>
</reference>
<gene>
    <name evidence="2" type="ORF">DL240_12620</name>
</gene>
<protein>
    <submittedName>
        <fullName evidence="2">Uncharacterized protein</fullName>
    </submittedName>
</protein>
<dbReference type="EMBL" id="QHKO01000005">
    <property type="protein sequence ID" value="RAL21691.1"/>
    <property type="molecule type" value="Genomic_DNA"/>
</dbReference>
<dbReference type="Proteomes" id="UP000249169">
    <property type="component" value="Unassembled WGS sequence"/>
</dbReference>
<proteinExistence type="predicted"/>
<evidence type="ECO:0000313" key="2">
    <source>
        <dbReference type="EMBL" id="RAL21691.1"/>
    </source>
</evidence>
<dbReference type="AlphaFoldDB" id="A0A328C5W1"/>
<sequence>MSDFSGPWMVGSAVALVLVTWGVALGAQEPERLTSQAALDALCAMSAPAAPGSEERRAGPVSSPEGEGAAEASCPDEASGRYYDARRQAVHRIYEIDLFGVEEASLGYDRVSGLLSVSGFRYHPVVGASDTLRFRNECVLYFELSESQAADVMTRAAMGEVFLRAQVLLGAHDDYEVNFCGRSAEGPRVVEVDLLSADLVDALDGQLASYRTEFGHQWALHQRALDGDEASRATPQVEVSDLRWWGDDAPLEGGTGEHVVEDATWRGRVERAVYPCYVRALAENRALQGAMVVRVGLSGAAANSRVLLDTLQRPTLSGCVQKRIETMVGGEELPAEARALQLTVLMRRR</sequence>
<name>A0A328C5W1_9DELT</name>
<dbReference type="RefSeq" id="WP_111730256.1">
    <property type="nucleotide sequence ID" value="NZ_QHKO01000005.1"/>
</dbReference>
<evidence type="ECO:0000256" key="1">
    <source>
        <dbReference type="SAM" id="MobiDB-lite"/>
    </source>
</evidence>
<evidence type="ECO:0000313" key="3">
    <source>
        <dbReference type="Proteomes" id="UP000249169"/>
    </source>
</evidence>
<accession>A0A328C5W1</accession>
<dbReference type="OrthoDB" id="5492776at2"/>